<sequence>MVRHRKYRIGSALLMVAGAGVLLAFIQPSGAPGRTIGERWDAITRSAGEYLRQPV</sequence>
<dbReference type="Proteomes" id="UP001058533">
    <property type="component" value="Chromosome"/>
</dbReference>
<proteinExistence type="predicted"/>
<accession>A0ABY5L9Q9</accession>
<dbReference type="RefSeq" id="WP_256507545.1">
    <property type="nucleotide sequence ID" value="NZ_CP101740.1"/>
</dbReference>
<name>A0ABY5L9Q9_9SPHN</name>
<keyword evidence="2" id="KW-1185">Reference proteome</keyword>
<gene>
    <name evidence="1" type="ORF">NMP03_05775</name>
</gene>
<evidence type="ECO:0008006" key="3">
    <source>
        <dbReference type="Google" id="ProtNLM"/>
    </source>
</evidence>
<reference evidence="1" key="1">
    <citation type="submission" date="2022-07" db="EMBL/GenBank/DDBJ databases">
        <title>Sphingomonas sp. nov., a novel bacterium isolated from the north slope of the Mount Everest.</title>
        <authorList>
            <person name="Cui X."/>
            <person name="Liu Y."/>
        </authorList>
    </citation>
    <scope>NUCLEOTIDE SEQUENCE</scope>
    <source>
        <strain evidence="1">S5-59</strain>
    </source>
</reference>
<dbReference type="EMBL" id="CP101740">
    <property type="protein sequence ID" value="UUL83709.1"/>
    <property type="molecule type" value="Genomic_DNA"/>
</dbReference>
<organism evidence="1 2">
    <name type="scientific">Sphingomonas qomolangmaensis</name>
    <dbReference type="NCBI Taxonomy" id="2918765"/>
    <lineage>
        <taxon>Bacteria</taxon>
        <taxon>Pseudomonadati</taxon>
        <taxon>Pseudomonadota</taxon>
        <taxon>Alphaproteobacteria</taxon>
        <taxon>Sphingomonadales</taxon>
        <taxon>Sphingomonadaceae</taxon>
        <taxon>Sphingomonas</taxon>
    </lineage>
</organism>
<evidence type="ECO:0000313" key="2">
    <source>
        <dbReference type="Proteomes" id="UP001058533"/>
    </source>
</evidence>
<protein>
    <recommendedName>
        <fullName evidence="3">YtxH domain-containing protein</fullName>
    </recommendedName>
</protein>
<evidence type="ECO:0000313" key="1">
    <source>
        <dbReference type="EMBL" id="UUL83709.1"/>
    </source>
</evidence>